<feature type="compositionally biased region" description="Basic and acidic residues" evidence="2">
    <location>
        <begin position="120"/>
        <end position="129"/>
    </location>
</feature>
<dbReference type="InterPro" id="IPR022771">
    <property type="entry name" value="WAPL_C"/>
</dbReference>
<dbReference type="EMBL" id="CALLCH030000001">
    <property type="protein sequence ID" value="CAI4211296.1"/>
    <property type="molecule type" value="Genomic_DNA"/>
</dbReference>
<feature type="domain" description="Wings apart-like protein C-terminal" evidence="3">
    <location>
        <begin position="297"/>
        <end position="637"/>
    </location>
</feature>
<dbReference type="PANTHER" id="PTHR22100:SF13">
    <property type="entry name" value="WINGS APART-LIKE PROTEIN HOMOLOG"/>
    <property type="match status" value="1"/>
</dbReference>
<feature type="compositionally biased region" description="Polar residues" evidence="2">
    <location>
        <begin position="104"/>
        <end position="114"/>
    </location>
</feature>
<dbReference type="AlphaFoldDB" id="A0A9P1M5R8"/>
<sequence length="674" mass="74016">MGPEEKSKERHHKSHTAPRKRSFLNAFSQDGYANTNTARFPQPFSSPTASNEMVSPERTLEVETSNFAASRAAIMKNSRNQAGCEPGLDPYDLTGLDGPAISVPSPSRAGQRSSLAKPALKPENEKRVDSLTQKSLKSTLRKPSRTGTKAIVEQNAQPSLRKPAASKPGHCAIKPHPLQPLGLMDRCQVEQHHGTAVADDAVSPNDDVKLDMDVCSPAHNATPRHNRVNKAATTVKVTYGSRRSILREVNPTDPVQSLIASPAMKPTLPSDQGDLFSLNVPILSDDSDEDTSHKGAVQSIHELRQAGANNRYTDEIDDLLERVGLPQSETASLRRNALLEIATKLHEKRFLRQFKDYGPPRTLFDDLSAETDPINAFSLISALLTLLGASVPIWNYKTLQDAGICRLLARLLQHHEDIFDIATRKELKLSRKSQQAVAVLGTLVGRLSFWPSKPTGMSPHRLALMFMFISCRSQEGIECLKTSSQVIGHLLYLLKSSFRHETSKQDEKDLSSHDRLMVATILEELSGAAVTDPGPMEWPEGHHHTISNALDIALKRPATTFGAIESSILKLAMNTTNNSAPAASIWQDTGRFQTLVASATSHFNLVKSDVANGQWNADLYNRLLLILGVTINICEHVRPADPPLEDAVLEDLIQTFLDNSSLTREVGHTSDSLY</sequence>
<dbReference type="Gene3D" id="1.25.10.10">
    <property type="entry name" value="Leucine-rich Repeat Variant"/>
    <property type="match status" value="1"/>
</dbReference>
<evidence type="ECO:0000259" key="3">
    <source>
        <dbReference type="Pfam" id="PF07814"/>
    </source>
</evidence>
<feature type="region of interest" description="Disordered" evidence="2">
    <location>
        <begin position="1"/>
        <end position="60"/>
    </location>
</feature>
<keyword evidence="5" id="KW-1185">Reference proteome</keyword>
<dbReference type="OrthoDB" id="78088at2759"/>
<feature type="compositionally biased region" description="Polar residues" evidence="2">
    <location>
        <begin position="25"/>
        <end position="53"/>
    </location>
</feature>
<dbReference type="InterPro" id="IPR011989">
    <property type="entry name" value="ARM-like"/>
</dbReference>
<feature type="compositionally biased region" description="Basic residues" evidence="2">
    <location>
        <begin position="9"/>
        <end position="22"/>
    </location>
</feature>
<organism evidence="4 5">
    <name type="scientific">Parascedosporium putredinis</name>
    <dbReference type="NCBI Taxonomy" id="1442378"/>
    <lineage>
        <taxon>Eukaryota</taxon>
        <taxon>Fungi</taxon>
        <taxon>Dikarya</taxon>
        <taxon>Ascomycota</taxon>
        <taxon>Pezizomycotina</taxon>
        <taxon>Sordariomycetes</taxon>
        <taxon>Hypocreomycetidae</taxon>
        <taxon>Microascales</taxon>
        <taxon>Microascaceae</taxon>
        <taxon>Parascedosporium</taxon>
    </lineage>
</organism>
<comment type="caution">
    <text evidence="4">The sequence shown here is derived from an EMBL/GenBank/DDBJ whole genome shotgun (WGS) entry which is preliminary data.</text>
</comment>
<comment type="similarity">
    <text evidence="1">Belongs to the WAPL family.</text>
</comment>
<dbReference type="Pfam" id="PF07814">
    <property type="entry name" value="WAPL"/>
    <property type="match status" value="1"/>
</dbReference>
<reference evidence="4" key="1">
    <citation type="submission" date="2022-11" db="EMBL/GenBank/DDBJ databases">
        <authorList>
            <person name="Scott C."/>
            <person name="Bruce N."/>
        </authorList>
    </citation>
    <scope>NUCLEOTIDE SEQUENCE</scope>
</reference>
<evidence type="ECO:0000313" key="5">
    <source>
        <dbReference type="Proteomes" id="UP000838763"/>
    </source>
</evidence>
<gene>
    <name evidence="4" type="ORF">PPNO1_LOCUS1092</name>
</gene>
<dbReference type="InterPro" id="IPR039874">
    <property type="entry name" value="WAPL"/>
</dbReference>
<accession>A0A9P1M5R8</accession>
<evidence type="ECO:0000256" key="2">
    <source>
        <dbReference type="SAM" id="MobiDB-lite"/>
    </source>
</evidence>
<evidence type="ECO:0000256" key="1">
    <source>
        <dbReference type="ARBA" id="ARBA00006854"/>
    </source>
</evidence>
<protein>
    <recommendedName>
        <fullName evidence="3">Wings apart-like protein C-terminal domain-containing protein</fullName>
    </recommendedName>
</protein>
<name>A0A9P1M5R8_9PEZI</name>
<proteinExistence type="inferred from homology"/>
<feature type="region of interest" description="Disordered" evidence="2">
    <location>
        <begin position="78"/>
        <end position="168"/>
    </location>
</feature>
<dbReference type="PANTHER" id="PTHR22100">
    <property type="entry name" value="WINGS APART-LIKE PROTEIN HOMOLOG"/>
    <property type="match status" value="1"/>
</dbReference>
<evidence type="ECO:0000313" key="4">
    <source>
        <dbReference type="EMBL" id="CAI4211296.1"/>
    </source>
</evidence>
<dbReference type="Proteomes" id="UP000838763">
    <property type="component" value="Unassembled WGS sequence"/>
</dbReference>